<proteinExistence type="predicted"/>
<dbReference type="Pfam" id="PF03171">
    <property type="entry name" value="2OG-FeII_Oxy"/>
    <property type="match status" value="1"/>
</dbReference>
<evidence type="ECO:0000256" key="2">
    <source>
        <dbReference type="ARBA" id="ARBA00023004"/>
    </source>
</evidence>
<dbReference type="EMBL" id="KZ772732">
    <property type="protein sequence ID" value="PTQ36919.1"/>
    <property type="molecule type" value="Genomic_DNA"/>
</dbReference>
<evidence type="ECO:0008006" key="8">
    <source>
        <dbReference type="Google" id="ProtNLM"/>
    </source>
</evidence>
<evidence type="ECO:0000259" key="5">
    <source>
        <dbReference type="Pfam" id="PF14226"/>
    </source>
</evidence>
<dbReference type="InterPro" id="IPR026992">
    <property type="entry name" value="DIOX_N"/>
</dbReference>
<feature type="region of interest" description="Disordered" evidence="3">
    <location>
        <begin position="58"/>
        <end position="94"/>
    </location>
</feature>
<dbReference type="SUPFAM" id="SSF51197">
    <property type="entry name" value="Clavaminate synthase-like"/>
    <property type="match status" value="1"/>
</dbReference>
<evidence type="ECO:0000313" key="6">
    <source>
        <dbReference type="EMBL" id="PTQ36919.1"/>
    </source>
</evidence>
<feature type="domain" description="Non-haem dioxygenase N-terminal" evidence="5">
    <location>
        <begin position="242"/>
        <end position="327"/>
    </location>
</feature>
<keyword evidence="2" id="KW-0408">Iron</keyword>
<dbReference type="OrthoDB" id="288590at2759"/>
<protein>
    <recommendedName>
        <fullName evidence="8">Non-haem dioxygenase N-terminal domain-containing protein</fullName>
    </recommendedName>
</protein>
<evidence type="ECO:0000313" key="7">
    <source>
        <dbReference type="Proteomes" id="UP000244005"/>
    </source>
</evidence>
<dbReference type="Pfam" id="PF14226">
    <property type="entry name" value="DIOX_N"/>
    <property type="match status" value="1"/>
</dbReference>
<evidence type="ECO:0000256" key="1">
    <source>
        <dbReference type="ARBA" id="ARBA00022723"/>
    </source>
</evidence>
<accession>A0A2R6WST9</accession>
<dbReference type="InterPro" id="IPR050295">
    <property type="entry name" value="Plant_2OG-oxidoreductases"/>
</dbReference>
<dbReference type="Proteomes" id="UP000244005">
    <property type="component" value="Unassembled WGS sequence"/>
</dbReference>
<organism evidence="6 7">
    <name type="scientific">Marchantia polymorpha</name>
    <name type="common">Common liverwort</name>
    <name type="synonym">Marchantia aquatica</name>
    <dbReference type="NCBI Taxonomy" id="3197"/>
    <lineage>
        <taxon>Eukaryota</taxon>
        <taxon>Viridiplantae</taxon>
        <taxon>Streptophyta</taxon>
        <taxon>Embryophyta</taxon>
        <taxon>Marchantiophyta</taxon>
        <taxon>Marchantiopsida</taxon>
        <taxon>Marchantiidae</taxon>
        <taxon>Marchantiales</taxon>
        <taxon>Marchantiaceae</taxon>
        <taxon>Marchantia</taxon>
    </lineage>
</organism>
<keyword evidence="7" id="KW-1185">Reference proteome</keyword>
<name>A0A2R6WST9_MARPO</name>
<dbReference type="GO" id="GO:0046872">
    <property type="term" value="F:metal ion binding"/>
    <property type="evidence" value="ECO:0007669"/>
    <property type="project" value="UniProtKB-KW"/>
</dbReference>
<sequence>MPVADRHIQCMNRLDIQLANMKAYRDRGEGQDIYGGQTKLAIQFSNCGIRDLHEDLENAPAESEVLDSSASEAQARREEEEEEPRVDRAEGSRVEVESVQRGLLEVEVRRQGQDRPRESSAQSDIKSQKVVTLIQDLKEIVKRYSHRESVSSVSQTVFDEYAVERVLEDDLQIFYHDPAERKRFEHDAAEYSQAPDECVQLSCQDVARYCRHVPSEFVVPENSRLCLQLQDQQWPLQADMDIPVISLMPLMAEEMASEEEIFLLKCHISEACREWGVFQVLDHGIPRSVLESALHAARGFFNLHEELKMRYSFSQYLDGSGYGGWKSIHARNWGDKVLHVLHVDKTLEENDLPEQPPSYGEIILKYAKLVMVMHMQLIDACAQIQDVDVTDLEAALKEECLNILSKSYSTPPQDTLQQSFSIDRRAATVYDVGSSTSDAGRAEIHEDEDKYTDAMALSVNYHPPCPHPELVLGSEPCFARCPFEIVLQNEVLGLQVFKEGRWRTLKPEPDALVVIVGKALENVSKDMVSQYKAVMFRTLSNKEKDHFSIHSAHGVYVDSHVNFHVPKG</sequence>
<dbReference type="InterPro" id="IPR027443">
    <property type="entry name" value="IPNS-like_sf"/>
</dbReference>
<evidence type="ECO:0000256" key="3">
    <source>
        <dbReference type="SAM" id="MobiDB-lite"/>
    </source>
</evidence>
<dbReference type="AlphaFoldDB" id="A0A2R6WST9"/>
<dbReference type="InterPro" id="IPR044861">
    <property type="entry name" value="IPNS-like_FE2OG_OXY"/>
</dbReference>
<feature type="compositionally biased region" description="Basic and acidic residues" evidence="3">
    <location>
        <begin position="85"/>
        <end position="94"/>
    </location>
</feature>
<evidence type="ECO:0000259" key="4">
    <source>
        <dbReference type="Pfam" id="PF03171"/>
    </source>
</evidence>
<feature type="domain" description="Isopenicillin N synthase-like Fe(2+) 2OG dioxygenase" evidence="4">
    <location>
        <begin position="456"/>
        <end position="549"/>
    </location>
</feature>
<reference evidence="7" key="1">
    <citation type="journal article" date="2017" name="Cell">
        <title>Insights into land plant evolution garnered from the Marchantia polymorpha genome.</title>
        <authorList>
            <person name="Bowman J.L."/>
            <person name="Kohchi T."/>
            <person name="Yamato K.T."/>
            <person name="Jenkins J."/>
            <person name="Shu S."/>
            <person name="Ishizaki K."/>
            <person name="Yamaoka S."/>
            <person name="Nishihama R."/>
            <person name="Nakamura Y."/>
            <person name="Berger F."/>
            <person name="Adam C."/>
            <person name="Aki S.S."/>
            <person name="Althoff F."/>
            <person name="Araki T."/>
            <person name="Arteaga-Vazquez M.A."/>
            <person name="Balasubrmanian S."/>
            <person name="Barry K."/>
            <person name="Bauer D."/>
            <person name="Boehm C.R."/>
            <person name="Briginshaw L."/>
            <person name="Caballero-Perez J."/>
            <person name="Catarino B."/>
            <person name="Chen F."/>
            <person name="Chiyoda S."/>
            <person name="Chovatia M."/>
            <person name="Davies K.M."/>
            <person name="Delmans M."/>
            <person name="Demura T."/>
            <person name="Dierschke T."/>
            <person name="Dolan L."/>
            <person name="Dorantes-Acosta A.E."/>
            <person name="Eklund D.M."/>
            <person name="Florent S.N."/>
            <person name="Flores-Sandoval E."/>
            <person name="Fujiyama A."/>
            <person name="Fukuzawa H."/>
            <person name="Galik B."/>
            <person name="Grimanelli D."/>
            <person name="Grimwood J."/>
            <person name="Grossniklaus U."/>
            <person name="Hamada T."/>
            <person name="Haseloff J."/>
            <person name="Hetherington A.J."/>
            <person name="Higo A."/>
            <person name="Hirakawa Y."/>
            <person name="Hundley H.N."/>
            <person name="Ikeda Y."/>
            <person name="Inoue K."/>
            <person name="Inoue S.I."/>
            <person name="Ishida S."/>
            <person name="Jia Q."/>
            <person name="Kakita M."/>
            <person name="Kanazawa T."/>
            <person name="Kawai Y."/>
            <person name="Kawashima T."/>
            <person name="Kennedy M."/>
            <person name="Kinose K."/>
            <person name="Kinoshita T."/>
            <person name="Kohara Y."/>
            <person name="Koide E."/>
            <person name="Komatsu K."/>
            <person name="Kopischke S."/>
            <person name="Kubo M."/>
            <person name="Kyozuka J."/>
            <person name="Lagercrantz U."/>
            <person name="Lin S.S."/>
            <person name="Lindquist E."/>
            <person name="Lipzen A.M."/>
            <person name="Lu C.W."/>
            <person name="De Luna E."/>
            <person name="Martienssen R.A."/>
            <person name="Minamino N."/>
            <person name="Mizutani M."/>
            <person name="Mizutani M."/>
            <person name="Mochizuki N."/>
            <person name="Monte I."/>
            <person name="Mosher R."/>
            <person name="Nagasaki H."/>
            <person name="Nakagami H."/>
            <person name="Naramoto S."/>
            <person name="Nishitani K."/>
            <person name="Ohtani M."/>
            <person name="Okamoto T."/>
            <person name="Okumura M."/>
            <person name="Phillips J."/>
            <person name="Pollak B."/>
            <person name="Reinders A."/>
            <person name="Rovekamp M."/>
            <person name="Sano R."/>
            <person name="Sawa S."/>
            <person name="Schmid M.W."/>
            <person name="Shirakawa M."/>
            <person name="Solano R."/>
            <person name="Spunde A."/>
            <person name="Suetsugu N."/>
            <person name="Sugano S."/>
            <person name="Sugiyama A."/>
            <person name="Sun R."/>
            <person name="Suzuki Y."/>
            <person name="Takenaka M."/>
            <person name="Takezawa D."/>
            <person name="Tomogane H."/>
            <person name="Tsuzuki M."/>
            <person name="Ueda T."/>
            <person name="Umeda M."/>
            <person name="Ward J.M."/>
            <person name="Watanabe Y."/>
            <person name="Yazaki K."/>
            <person name="Yokoyama R."/>
            <person name="Yoshitake Y."/>
            <person name="Yotsui I."/>
            <person name="Zachgo S."/>
            <person name="Schmutz J."/>
        </authorList>
    </citation>
    <scope>NUCLEOTIDE SEQUENCE [LARGE SCALE GENOMIC DNA]</scope>
    <source>
        <strain evidence="7">Tak-1</strain>
    </source>
</reference>
<gene>
    <name evidence="6" type="ORF">MARPO_0060s0016</name>
</gene>
<keyword evidence="1" id="KW-0479">Metal-binding</keyword>
<dbReference type="PANTHER" id="PTHR47991">
    <property type="entry name" value="OXOGLUTARATE/IRON-DEPENDENT DIOXYGENASE"/>
    <property type="match status" value="1"/>
</dbReference>
<dbReference type="Gene3D" id="2.60.120.330">
    <property type="entry name" value="B-lactam Antibiotic, Isopenicillin N Synthase, Chain"/>
    <property type="match status" value="1"/>
</dbReference>
<dbReference type="Gramene" id="Mp6g09030.1">
    <property type="protein sequence ID" value="Mp6g09030.1.cds"/>
    <property type="gene ID" value="Mp6g09030"/>
</dbReference>